<dbReference type="EMBL" id="LNRQ01000007">
    <property type="protein sequence ID" value="KZM88026.1"/>
    <property type="molecule type" value="Genomic_DNA"/>
</dbReference>
<sequence>MANIMFTQLDHILEEERLEAERIAAIRRQEWLVRFAGMMAGKLKQQKEEEAGKGKVKAGNDEAGPSEV</sequence>
<accession>A0A164TVJ4</accession>
<dbReference type="AlphaFoldDB" id="A0A164TVJ4"/>
<feature type="region of interest" description="Disordered" evidence="1">
    <location>
        <begin position="43"/>
        <end position="68"/>
    </location>
</feature>
<organism evidence="2">
    <name type="scientific">Daucus carota subsp. sativus</name>
    <name type="common">Carrot</name>
    <dbReference type="NCBI Taxonomy" id="79200"/>
    <lineage>
        <taxon>Eukaryota</taxon>
        <taxon>Viridiplantae</taxon>
        <taxon>Streptophyta</taxon>
        <taxon>Embryophyta</taxon>
        <taxon>Tracheophyta</taxon>
        <taxon>Spermatophyta</taxon>
        <taxon>Magnoliopsida</taxon>
        <taxon>eudicotyledons</taxon>
        <taxon>Gunneridae</taxon>
        <taxon>Pentapetalae</taxon>
        <taxon>asterids</taxon>
        <taxon>campanulids</taxon>
        <taxon>Apiales</taxon>
        <taxon>Apiaceae</taxon>
        <taxon>Apioideae</taxon>
        <taxon>Scandiceae</taxon>
        <taxon>Daucinae</taxon>
        <taxon>Daucus</taxon>
        <taxon>Daucus sect. Daucus</taxon>
    </lineage>
</organism>
<dbReference type="Gramene" id="KZM88026">
    <property type="protein sequence ID" value="KZM88026"/>
    <property type="gene ID" value="DCAR_031511"/>
</dbReference>
<proteinExistence type="predicted"/>
<reference evidence="2" key="1">
    <citation type="journal article" date="2016" name="Nat. Genet.">
        <title>A high-quality carrot genome assembly provides new insights into carotenoid accumulation and asterid genome evolution.</title>
        <authorList>
            <person name="Iorizzo M."/>
            <person name="Ellison S."/>
            <person name="Senalik D."/>
            <person name="Zeng P."/>
            <person name="Satapoomin P."/>
            <person name="Huang J."/>
            <person name="Bowman M."/>
            <person name="Iovene M."/>
            <person name="Sanseverino W."/>
            <person name="Cavagnaro P."/>
            <person name="Yildiz M."/>
            <person name="Macko-Podgorni A."/>
            <person name="Moranska E."/>
            <person name="Grzebelus E."/>
            <person name="Grzebelus D."/>
            <person name="Ashrafi H."/>
            <person name="Zheng Z."/>
            <person name="Cheng S."/>
            <person name="Spooner D."/>
            <person name="Van Deynze A."/>
            <person name="Simon P."/>
        </authorList>
    </citation>
    <scope>NUCLEOTIDE SEQUENCE [LARGE SCALE GENOMIC DNA]</scope>
    <source>
        <tissue evidence="2">Leaf</tissue>
    </source>
</reference>
<evidence type="ECO:0000256" key="1">
    <source>
        <dbReference type="SAM" id="MobiDB-lite"/>
    </source>
</evidence>
<evidence type="ECO:0000313" key="2">
    <source>
        <dbReference type="EMBL" id="KZM88026.1"/>
    </source>
</evidence>
<name>A0A164TVJ4_DAUCS</name>
<comment type="caution">
    <text evidence="2">The sequence shown here is derived from an EMBL/GenBank/DDBJ whole genome shotgun (WGS) entry which is preliminary data.</text>
</comment>
<gene>
    <name evidence="2" type="ORF">DCAR_031511</name>
</gene>
<protein>
    <submittedName>
        <fullName evidence="2">Uncharacterized protein</fullName>
    </submittedName>
</protein>